<evidence type="ECO:0000313" key="1">
    <source>
        <dbReference type="EMBL" id="GCE15058.1"/>
    </source>
</evidence>
<dbReference type="Proteomes" id="UP000287352">
    <property type="component" value="Unassembled WGS sequence"/>
</dbReference>
<proteinExistence type="predicted"/>
<comment type="caution">
    <text evidence="1">The sequence shown here is derived from an EMBL/GenBank/DDBJ whole genome shotgun (WGS) entry which is preliminary data.</text>
</comment>
<evidence type="ECO:0000313" key="2">
    <source>
        <dbReference type="Proteomes" id="UP000287352"/>
    </source>
</evidence>
<reference evidence="2" key="1">
    <citation type="submission" date="2018-12" db="EMBL/GenBank/DDBJ databases">
        <title>Tengunoibacter tsumagoiensis gen. nov., sp. nov., Dictyobacter kobayashii sp. nov., D. alpinus sp. nov., and D. joshuensis sp. nov. and description of Dictyobacteraceae fam. nov. within the order Ktedonobacterales isolated from Tengu-no-mugimeshi.</title>
        <authorList>
            <person name="Wang C.M."/>
            <person name="Zheng Y."/>
            <person name="Sakai Y."/>
            <person name="Toyoda A."/>
            <person name="Minakuchi Y."/>
            <person name="Abe K."/>
            <person name="Yokota A."/>
            <person name="Yabe S."/>
        </authorList>
    </citation>
    <scope>NUCLEOTIDE SEQUENCE [LARGE SCALE GENOMIC DNA]</scope>
    <source>
        <strain evidence="2">Uno3</strain>
    </source>
</reference>
<dbReference type="SUPFAM" id="SSF46785">
    <property type="entry name" value="Winged helix' DNA-binding domain"/>
    <property type="match status" value="1"/>
</dbReference>
<organism evidence="1 2">
    <name type="scientific">Tengunoibacter tsumagoiensis</name>
    <dbReference type="NCBI Taxonomy" id="2014871"/>
    <lineage>
        <taxon>Bacteria</taxon>
        <taxon>Bacillati</taxon>
        <taxon>Chloroflexota</taxon>
        <taxon>Ktedonobacteria</taxon>
        <taxon>Ktedonobacterales</taxon>
        <taxon>Dictyobacteraceae</taxon>
        <taxon>Tengunoibacter</taxon>
    </lineage>
</organism>
<dbReference type="EMBL" id="BIFR01000002">
    <property type="protein sequence ID" value="GCE15058.1"/>
    <property type="molecule type" value="Genomic_DNA"/>
</dbReference>
<dbReference type="OrthoDB" id="141000at2"/>
<gene>
    <name evidence="1" type="ORF">KTT_49170</name>
</gene>
<protein>
    <submittedName>
        <fullName evidence="1">Uncharacterized protein</fullName>
    </submittedName>
</protein>
<name>A0A402A7G3_9CHLR</name>
<accession>A0A402A7G3</accession>
<dbReference type="InterPro" id="IPR036390">
    <property type="entry name" value="WH_DNA-bd_sf"/>
</dbReference>
<dbReference type="RefSeq" id="WP_126582568.1">
    <property type="nucleotide sequence ID" value="NZ_BIFR01000002.1"/>
</dbReference>
<sequence length="660" mass="76435">MTSDIALEYASTIWTPFYRKDLEAFLKKQEYTPLHLSVLSWLIWFSLLSHEELLRVLVHPEQPQIHASNLSAQLKKMSSLGLIETIRLREPSCGIQKRYYVTDLGLYLYSSAIHSSPPLSIARLAQSYYVERDDLLARLAHPHIHLACVSLATRIIAEGPSRGHRLISYQQPWQHTYTFAHKRHLLSSHAAFLLETQEPGGAYAFLIHVDSEVHQKAEREIEKWLLSLLDLRQSMKLYRHHWPDLFIISTRNRIPLWARLQEEVSLKRNTPPLSGGITTFDALSRGVYANIWWELDTLASSDDYRQISLAHLLRQPASLDLVEQFSHQRHFYEMLLKDAVAPPPRTKQRLTRYVGDSLQDEATHLSRERLNELFFPTRKNRQSVAGAGLLTLKLTVAEKEIIEWAAHHPLLDVPTFQTLTRPAADPQAMKPLQHHITHLFQLGLLEARIWSQGSTPLEQQRYLLTSTALKFMAYRKDEPYSYYFIPPKYQKGDDEQLDRQWGTRGLSGQMWHTHALYSFMRQLYQSAHIRGEMIYQWKSAHEAARWYRDTITQDDEHTRPDAELIFALSPTDQPIRMVLLEYDRGTTGIVQYSRKFTAYLDYQQATGSVLPLLVVTSSHKATERMQQVLNTLQGSLHILLLLEKEILSEGLSLVVRLFSP</sequence>
<keyword evidence="2" id="KW-1185">Reference proteome</keyword>
<dbReference type="AlphaFoldDB" id="A0A402A7G3"/>